<keyword evidence="2" id="KW-1185">Reference proteome</keyword>
<dbReference type="Proteomes" id="UP001233999">
    <property type="component" value="Unassembled WGS sequence"/>
</dbReference>
<dbReference type="PANTHER" id="PTHR12482:SF5">
    <property type="entry name" value="DUF676 DOMAIN-CONTAINING PROTEIN"/>
    <property type="match status" value="1"/>
</dbReference>
<dbReference type="InterPro" id="IPR044294">
    <property type="entry name" value="Lipase-like"/>
</dbReference>
<organism evidence="1 2">
    <name type="scientific">Diploptera punctata</name>
    <name type="common">Pacific beetle cockroach</name>
    <dbReference type="NCBI Taxonomy" id="6984"/>
    <lineage>
        <taxon>Eukaryota</taxon>
        <taxon>Metazoa</taxon>
        <taxon>Ecdysozoa</taxon>
        <taxon>Arthropoda</taxon>
        <taxon>Hexapoda</taxon>
        <taxon>Insecta</taxon>
        <taxon>Pterygota</taxon>
        <taxon>Neoptera</taxon>
        <taxon>Polyneoptera</taxon>
        <taxon>Dictyoptera</taxon>
        <taxon>Blattodea</taxon>
        <taxon>Blaberoidea</taxon>
        <taxon>Blaberidae</taxon>
        <taxon>Diplopterinae</taxon>
        <taxon>Diploptera</taxon>
    </lineage>
</organism>
<dbReference type="AlphaFoldDB" id="A0AAD7Z785"/>
<dbReference type="PANTHER" id="PTHR12482">
    <property type="entry name" value="LIPASE ROG1-RELATED-RELATED"/>
    <property type="match status" value="1"/>
</dbReference>
<dbReference type="InterPro" id="IPR022122">
    <property type="entry name" value="DUF3657"/>
</dbReference>
<protein>
    <submittedName>
        <fullName evidence="1">Uncharacterized protein</fullName>
    </submittedName>
</protein>
<feature type="non-terminal residue" evidence="1">
    <location>
        <position position="502"/>
    </location>
</feature>
<comment type="caution">
    <text evidence="1">The sequence shown here is derived from an EMBL/GenBank/DDBJ whole genome shotgun (WGS) entry which is preliminary data.</text>
</comment>
<dbReference type="EMBL" id="JASPKZ010009837">
    <property type="protein sequence ID" value="KAJ9575465.1"/>
    <property type="molecule type" value="Genomic_DNA"/>
</dbReference>
<proteinExistence type="predicted"/>
<reference evidence="1" key="1">
    <citation type="journal article" date="2023" name="IScience">
        <title>Live-bearing cockroach genome reveals convergent evolutionary mechanisms linked to viviparity in insects and beyond.</title>
        <authorList>
            <person name="Fouks B."/>
            <person name="Harrison M.C."/>
            <person name="Mikhailova A.A."/>
            <person name="Marchal E."/>
            <person name="English S."/>
            <person name="Carruthers M."/>
            <person name="Jennings E.C."/>
            <person name="Chiamaka E.L."/>
            <person name="Frigard R.A."/>
            <person name="Pippel M."/>
            <person name="Attardo G.M."/>
            <person name="Benoit J.B."/>
            <person name="Bornberg-Bauer E."/>
            <person name="Tobe S.S."/>
        </authorList>
    </citation>
    <scope>NUCLEOTIDE SEQUENCE</scope>
    <source>
        <strain evidence="1">Stay&amp;Tobe</strain>
    </source>
</reference>
<evidence type="ECO:0000313" key="1">
    <source>
        <dbReference type="EMBL" id="KAJ9575465.1"/>
    </source>
</evidence>
<feature type="non-terminal residue" evidence="1">
    <location>
        <position position="1"/>
    </location>
</feature>
<dbReference type="Pfam" id="PF12394">
    <property type="entry name" value="DUF3657"/>
    <property type="match status" value="1"/>
</dbReference>
<evidence type="ECO:0000313" key="2">
    <source>
        <dbReference type="Proteomes" id="UP001233999"/>
    </source>
</evidence>
<reference evidence="1" key="2">
    <citation type="submission" date="2023-05" db="EMBL/GenBank/DDBJ databases">
        <authorList>
            <person name="Fouks B."/>
        </authorList>
    </citation>
    <scope>NUCLEOTIDE SEQUENCE</scope>
    <source>
        <strain evidence="1">Stay&amp;Tobe</strain>
        <tissue evidence="1">Testes</tissue>
    </source>
</reference>
<gene>
    <name evidence="1" type="ORF">L9F63_007670</name>
</gene>
<name>A0AAD7Z785_DIPPU</name>
<accession>A0AAD7Z785</accession>
<sequence>LTMSRFYQIRTALRVSPKLPVKVEVNLPRSQPCVVNGTGVSKTFQILYRNEEVLLDDVIMFRAHILVDSHKIEDTLERADFTLAVELWFTDQTFGPDQHSSISCVSSRMLQLHFSPTRGLHYHLPVLFDYFHLAAITMTIHASLVALHQPYINTPRSAKPWLGASQRLNFRQPQSTMETVFFGNLVNSTKCVSSGTRLAHARHVHQEVCSILLASYETLQARLQEYMKLLPSWQQLKLETTDCFQRFSNLSDLAKLVEVEEEFVAMANSDIAQLCAENILLWQQFLEAFSCKDPVHQHLARHHHHLRVKRFAEAFFVLDNPRQSAAGCYDANYQNYLAVSEMVRRSRYLATLPPLPVQCNELDGDITTLPIIFEDQYQDMAEFARRRSVAGRKAGSAPQTPDGSLDNYRQKKKIDSLMVTMVADAVVLCLKKHRSMRNSVSSTLMYHICSNISCTFYPIYNSKKSARIHKRDSQLVAEYGNRTAGRKKKARYPQLERVLLDY</sequence>